<gene>
    <name evidence="2" type="ORF">H7K45_06930</name>
</gene>
<dbReference type="SMART" id="SM00849">
    <property type="entry name" value="Lactamase_B"/>
    <property type="match status" value="1"/>
</dbReference>
<dbReference type="CDD" id="cd16282">
    <property type="entry name" value="metallo-hydrolase-like_MBL-fold"/>
    <property type="match status" value="1"/>
</dbReference>
<evidence type="ECO:0000259" key="1">
    <source>
        <dbReference type="SMART" id="SM00849"/>
    </source>
</evidence>
<dbReference type="SUPFAM" id="SSF56281">
    <property type="entry name" value="Metallo-hydrolase/oxidoreductase"/>
    <property type="match status" value="1"/>
</dbReference>
<dbReference type="AlphaFoldDB" id="A0A9X2YJ16"/>
<protein>
    <submittedName>
        <fullName evidence="2">MBL fold metallo-hydrolase</fullName>
    </submittedName>
</protein>
<accession>A0A9X2YJ16</accession>
<dbReference type="RefSeq" id="WP_263995096.1">
    <property type="nucleotide sequence ID" value="NZ_JACKVK010000004.1"/>
</dbReference>
<dbReference type="InterPro" id="IPR050855">
    <property type="entry name" value="NDM-1-like"/>
</dbReference>
<dbReference type="InterPro" id="IPR036866">
    <property type="entry name" value="RibonucZ/Hydroxyglut_hydro"/>
</dbReference>
<dbReference type="Pfam" id="PF00753">
    <property type="entry name" value="Lactamase_B"/>
    <property type="match status" value="1"/>
</dbReference>
<comment type="caution">
    <text evidence="2">The sequence shown here is derived from an EMBL/GenBank/DDBJ whole genome shotgun (WGS) entry which is preliminary data.</text>
</comment>
<dbReference type="Proteomes" id="UP001141629">
    <property type="component" value="Unassembled WGS sequence"/>
</dbReference>
<reference evidence="2" key="2">
    <citation type="journal article" date="2022" name="BMC Genomics">
        <title>Comparative genome analysis of mycobacteria focusing on tRNA and non-coding RNA.</title>
        <authorList>
            <person name="Behra P.R.K."/>
            <person name="Pettersson B.M.F."/>
            <person name="Ramesh M."/>
            <person name="Das S."/>
            <person name="Dasgupta S."/>
            <person name="Kirsebom L.A."/>
        </authorList>
    </citation>
    <scope>NUCLEOTIDE SEQUENCE</scope>
    <source>
        <strain evidence="2">DSM 44838</strain>
    </source>
</reference>
<dbReference type="Gene3D" id="3.60.15.10">
    <property type="entry name" value="Ribonuclease Z/Hydroxyacylglutathione hydrolase-like"/>
    <property type="match status" value="1"/>
</dbReference>
<dbReference type="PANTHER" id="PTHR42951">
    <property type="entry name" value="METALLO-BETA-LACTAMASE DOMAIN-CONTAINING"/>
    <property type="match status" value="1"/>
</dbReference>
<dbReference type="PANTHER" id="PTHR42951:SF4">
    <property type="entry name" value="ACYL-COENZYME A THIOESTERASE MBLAC2"/>
    <property type="match status" value="1"/>
</dbReference>
<dbReference type="EMBL" id="JACKVK010000004">
    <property type="protein sequence ID" value="MCV7420268.1"/>
    <property type="molecule type" value="Genomic_DNA"/>
</dbReference>
<organism evidence="2 3">
    <name type="scientific">Mycobacterium yunnanensis</name>
    <dbReference type="NCBI Taxonomy" id="368477"/>
    <lineage>
        <taxon>Bacteria</taxon>
        <taxon>Bacillati</taxon>
        <taxon>Actinomycetota</taxon>
        <taxon>Actinomycetes</taxon>
        <taxon>Mycobacteriales</taxon>
        <taxon>Mycobacteriaceae</taxon>
        <taxon>Mycobacterium</taxon>
    </lineage>
</organism>
<proteinExistence type="predicted"/>
<reference evidence="2" key="1">
    <citation type="submission" date="2020-07" db="EMBL/GenBank/DDBJ databases">
        <authorList>
            <person name="Pettersson B.M.F."/>
            <person name="Behra P.R.K."/>
            <person name="Ramesh M."/>
            <person name="Das S."/>
            <person name="Dasgupta S."/>
            <person name="Kirsebom L.A."/>
        </authorList>
    </citation>
    <scope>NUCLEOTIDE SEQUENCE</scope>
    <source>
        <strain evidence="2">DSM 44838</strain>
    </source>
</reference>
<name>A0A9X2YJ16_9MYCO</name>
<dbReference type="FunFam" id="3.60.15.10:FF:000073">
    <property type="entry name" value="MBL fold metallo-hydrolase"/>
    <property type="match status" value="1"/>
</dbReference>
<dbReference type="InterPro" id="IPR001279">
    <property type="entry name" value="Metallo-B-lactamas"/>
</dbReference>
<keyword evidence="3" id="KW-1185">Reference proteome</keyword>
<evidence type="ECO:0000313" key="3">
    <source>
        <dbReference type="Proteomes" id="UP001141629"/>
    </source>
</evidence>
<evidence type="ECO:0000313" key="2">
    <source>
        <dbReference type="EMBL" id="MCV7420268.1"/>
    </source>
</evidence>
<sequence length="240" mass="25158">MHYDWETPAPGVHRCRLPFLDVTVGVVRGSAATLLVDCGTTLVEAAAIAADVRTLGGGAVTHLVMTHAHFDHVLGSAGFPDAQLIGAPAVATALTTGLDGVRAHALAYGAEPAELDRAMAAVRRPERQVTDADLDLGDRVVHVRHPGVGHTDHDLVVVVPTVAPGARTVVFCGDLVEESGDPVVTDESDLVSWPPTLDRLIELGADDAVYVPGHGALVDAGFVRGQREWLTRRRASGTTA</sequence>
<feature type="domain" description="Metallo-beta-lactamase" evidence="1">
    <location>
        <begin position="21"/>
        <end position="214"/>
    </location>
</feature>